<dbReference type="Proteomes" id="UP000265497">
    <property type="component" value="Unassembled WGS sequence"/>
</dbReference>
<reference evidence="1 2" key="1">
    <citation type="submission" date="2017-08" db="EMBL/GenBank/DDBJ databases">
        <title>Capnocytophaga canis 17-158 assembly.</title>
        <authorList>
            <person name="Gulvik C.A."/>
        </authorList>
    </citation>
    <scope>NUCLEOTIDE SEQUENCE [LARGE SCALE GENOMIC DNA]</scope>
    <source>
        <strain evidence="1 2">17-158</strain>
    </source>
</reference>
<dbReference type="Pfam" id="PF05635">
    <property type="entry name" value="23S_rRNA_IVP"/>
    <property type="match status" value="1"/>
</dbReference>
<protein>
    <submittedName>
        <fullName evidence="1">Four helix bundle protein</fullName>
    </submittedName>
</protein>
<dbReference type="PANTHER" id="PTHR38471">
    <property type="entry name" value="FOUR HELIX BUNDLE PROTEIN"/>
    <property type="match status" value="1"/>
</dbReference>
<sequence>MEKENILKIKTFDFSLKIIKLTKSLVDTQKEFIITKQLLRSGTAVGAMVREAEYAESKKDFVHKLHIALKEANETEYWIELLYKSDYIDVTEFDYISSELKSILKLLISSIKTIKRTINNN</sequence>
<evidence type="ECO:0000313" key="1">
    <source>
        <dbReference type="EMBL" id="RIY35560.1"/>
    </source>
</evidence>
<dbReference type="InterPro" id="IPR012657">
    <property type="entry name" value="23S_rRNA-intervening_sequence"/>
</dbReference>
<dbReference type="PANTHER" id="PTHR38471:SF2">
    <property type="entry name" value="FOUR HELIX BUNDLE PROTEIN"/>
    <property type="match status" value="1"/>
</dbReference>
<dbReference type="NCBIfam" id="TIGR02436">
    <property type="entry name" value="four helix bundle protein"/>
    <property type="match status" value="1"/>
</dbReference>
<dbReference type="PIRSF" id="PIRSF035652">
    <property type="entry name" value="CHP02436"/>
    <property type="match status" value="1"/>
</dbReference>
<gene>
    <name evidence="1" type="ORF">CKY20_10175</name>
</gene>
<organism evidence="1 2">
    <name type="scientific">Capnocytophaga canis</name>
    <dbReference type="NCBI Taxonomy" id="1848903"/>
    <lineage>
        <taxon>Bacteria</taxon>
        <taxon>Pseudomonadati</taxon>
        <taxon>Bacteroidota</taxon>
        <taxon>Flavobacteriia</taxon>
        <taxon>Flavobacteriales</taxon>
        <taxon>Flavobacteriaceae</taxon>
        <taxon>Capnocytophaga</taxon>
    </lineage>
</organism>
<name>A0A3A1YEI5_9FLAO</name>
<dbReference type="AlphaFoldDB" id="A0A3A1YEI5"/>
<proteinExistence type="predicted"/>
<evidence type="ECO:0000313" key="2">
    <source>
        <dbReference type="Proteomes" id="UP000265497"/>
    </source>
</evidence>
<accession>A0A3A1YEI5</accession>
<dbReference type="Gene3D" id="1.20.1440.60">
    <property type="entry name" value="23S rRNA-intervening sequence"/>
    <property type="match status" value="1"/>
</dbReference>
<comment type="caution">
    <text evidence="1">The sequence shown here is derived from an EMBL/GenBank/DDBJ whole genome shotgun (WGS) entry which is preliminary data.</text>
</comment>
<dbReference type="InterPro" id="IPR036583">
    <property type="entry name" value="23S_rRNA_IVS_sf"/>
</dbReference>
<dbReference type="RefSeq" id="WP_119653029.1">
    <property type="nucleotide sequence ID" value="NZ_JBIUQM010000001.1"/>
</dbReference>
<dbReference type="EMBL" id="NSDI01000011">
    <property type="protein sequence ID" value="RIY35560.1"/>
    <property type="molecule type" value="Genomic_DNA"/>
</dbReference>
<dbReference type="SUPFAM" id="SSF158446">
    <property type="entry name" value="IVS-encoded protein-like"/>
    <property type="match status" value="1"/>
</dbReference>